<dbReference type="InterPro" id="IPR001647">
    <property type="entry name" value="HTH_TetR"/>
</dbReference>
<evidence type="ECO:0000256" key="1">
    <source>
        <dbReference type="ARBA" id="ARBA00022491"/>
    </source>
</evidence>
<keyword evidence="1" id="KW-0678">Repressor</keyword>
<evidence type="ECO:0000313" key="5">
    <source>
        <dbReference type="EMBL" id="QGG52081.1"/>
    </source>
</evidence>
<dbReference type="SUPFAM" id="SSF46689">
    <property type="entry name" value="Homeodomain-like"/>
    <property type="match status" value="1"/>
</dbReference>
<name>A0ABX6DC62_9BACI</name>
<proteinExistence type="predicted"/>
<dbReference type="PRINTS" id="PR00455">
    <property type="entry name" value="HTHTETR"/>
</dbReference>
<dbReference type="Gene3D" id="1.10.357.10">
    <property type="entry name" value="Tetracycline Repressor, domain 2"/>
    <property type="match status" value="1"/>
</dbReference>
<dbReference type="PANTHER" id="PTHR43479:SF11">
    <property type="entry name" value="ACREF_ENVCD OPERON REPRESSOR-RELATED"/>
    <property type="match status" value="1"/>
</dbReference>
<gene>
    <name evidence="5" type="ORF">GDS87_14525</name>
</gene>
<dbReference type="Proteomes" id="UP000373269">
    <property type="component" value="Chromosome"/>
</dbReference>
<feature type="DNA-binding region" description="H-T-H motif" evidence="3">
    <location>
        <begin position="52"/>
        <end position="71"/>
    </location>
</feature>
<feature type="domain" description="HTH tetR-type" evidence="4">
    <location>
        <begin position="29"/>
        <end position="89"/>
    </location>
</feature>
<evidence type="ECO:0000256" key="3">
    <source>
        <dbReference type="PROSITE-ProRule" id="PRU00335"/>
    </source>
</evidence>
<dbReference type="Pfam" id="PF00440">
    <property type="entry name" value="TetR_N"/>
    <property type="match status" value="1"/>
</dbReference>
<keyword evidence="2 3" id="KW-0238">DNA-binding</keyword>
<accession>A0ABX6DC62</accession>
<evidence type="ECO:0000256" key="2">
    <source>
        <dbReference type="ARBA" id="ARBA00023125"/>
    </source>
</evidence>
<dbReference type="InterPro" id="IPR009057">
    <property type="entry name" value="Homeodomain-like_sf"/>
</dbReference>
<dbReference type="InterPro" id="IPR036271">
    <property type="entry name" value="Tet_transcr_reg_TetR-rel_C_sf"/>
</dbReference>
<reference evidence="5 6" key="1">
    <citation type="submission" date="2019-11" db="EMBL/GenBank/DDBJ databases">
        <title>Whole Genome Sequencing and Comparative Genomic Analyses of Lysinibacillus pakistanensis LZH-9, a Halotolerant Strain with Excellent COD Removal Capability.</title>
        <authorList>
            <person name="Zhou H."/>
        </authorList>
    </citation>
    <scope>NUCLEOTIDE SEQUENCE [LARGE SCALE GENOMIC DNA]</scope>
    <source>
        <strain evidence="5 6">LZH-9</strain>
    </source>
</reference>
<evidence type="ECO:0000313" key="6">
    <source>
        <dbReference type="Proteomes" id="UP000373269"/>
    </source>
</evidence>
<dbReference type="PROSITE" id="PS50977">
    <property type="entry name" value="HTH_TETR_2"/>
    <property type="match status" value="1"/>
</dbReference>
<organism evidence="5 6">
    <name type="scientific">Lysinibacillus pakistanensis</name>
    <dbReference type="NCBI Taxonomy" id="759811"/>
    <lineage>
        <taxon>Bacteria</taxon>
        <taxon>Bacillati</taxon>
        <taxon>Bacillota</taxon>
        <taxon>Bacilli</taxon>
        <taxon>Bacillales</taxon>
        <taxon>Bacillaceae</taxon>
        <taxon>Lysinibacillus</taxon>
    </lineage>
</organism>
<keyword evidence="6" id="KW-1185">Reference proteome</keyword>
<dbReference type="SUPFAM" id="SSF48498">
    <property type="entry name" value="Tetracyclin repressor-like, C-terminal domain"/>
    <property type="match status" value="1"/>
</dbReference>
<dbReference type="EMBL" id="CP045835">
    <property type="protein sequence ID" value="QGG52081.1"/>
    <property type="molecule type" value="Genomic_DNA"/>
</dbReference>
<sequence>MTVVSYDAGVIMKVRYYPLPSSTFFNLPKEKKLKILEVSMAEFSEHGYQESSISSIIKKAKIPRGSFYQYFEDKLDLYKYVVEQVGIKKHEYSQYLTQITSEMKFIDIVRNLFIGGIHFYRKHPDMAKIANDLILNSDQDLKKSLLGEEDKKSNEFFHTLINESKKKHEIDQRLNNETIILLIQTLNLSLVQNFINKSGNDYFDDKLFSLIDEMMLFLEKGLSIPIQGKEKNF</sequence>
<dbReference type="PANTHER" id="PTHR43479">
    <property type="entry name" value="ACREF/ENVCD OPERON REPRESSOR-RELATED"/>
    <property type="match status" value="1"/>
</dbReference>
<evidence type="ECO:0000259" key="4">
    <source>
        <dbReference type="PROSITE" id="PS50977"/>
    </source>
</evidence>
<dbReference type="InterPro" id="IPR050624">
    <property type="entry name" value="HTH-type_Tx_Regulator"/>
</dbReference>
<protein>
    <submittedName>
        <fullName evidence="5">TetR family transcriptional regulator</fullName>
    </submittedName>
</protein>